<dbReference type="Proteomes" id="UP001262889">
    <property type="component" value="Unassembled WGS sequence"/>
</dbReference>
<protein>
    <submittedName>
        <fullName evidence="1">DUF2806 domain-containing protein</fullName>
    </submittedName>
</protein>
<comment type="caution">
    <text evidence="1">The sequence shown here is derived from an EMBL/GenBank/DDBJ whole genome shotgun (WGS) entry which is preliminary data.</text>
</comment>
<accession>A0ABU3CF54</accession>
<organism evidence="1 2">
    <name type="scientific">Autumnicola tepida</name>
    <dbReference type="NCBI Taxonomy" id="3075595"/>
    <lineage>
        <taxon>Bacteria</taxon>
        <taxon>Pseudomonadati</taxon>
        <taxon>Bacteroidota</taxon>
        <taxon>Flavobacteriia</taxon>
        <taxon>Flavobacteriales</taxon>
        <taxon>Flavobacteriaceae</taxon>
        <taxon>Autumnicola</taxon>
    </lineage>
</organism>
<evidence type="ECO:0000313" key="2">
    <source>
        <dbReference type="Proteomes" id="UP001262889"/>
    </source>
</evidence>
<dbReference type="RefSeq" id="WP_311536569.1">
    <property type="nucleotide sequence ID" value="NZ_JAVRHQ010000052.1"/>
</dbReference>
<reference evidence="1 2" key="1">
    <citation type="submission" date="2023-09" db="EMBL/GenBank/DDBJ databases">
        <authorList>
            <person name="Rey-Velasco X."/>
        </authorList>
    </citation>
    <scope>NUCLEOTIDE SEQUENCE [LARGE SCALE GENOMIC DNA]</scope>
    <source>
        <strain evidence="1 2">F363</strain>
    </source>
</reference>
<sequence>IFKQNYMALIDFDKIKDVLGLSKPLTKLIEVIAQGTGAITQPYLIKKNADAKAYEINVVSKAIAENQNGLENIEYDEKKVSLRSLNKDSIQEVTSLPDRAENRISYQEQKRQQNIERVTQIAAEQLETEKDVSEEKVDDDWTTRFFNYAQDVSNEEMQSLWGRILAGEVKNPKSYSLRALELIRNLSKREAEIFTKVANYAVQTNNDYFLYKGKDGKLLEKFGVSFSDIALIEELGLMHSGGFTSYKYSKVNQTSSGHLVFGSFIVFMERKPNTPEFSISIQLFTTIGKELLKLVDIDPNFEYVKAFAKEVKSENTSLKYAEVIEINAGTIRHSIPPKEIPE</sequence>
<dbReference type="Pfam" id="PF10987">
    <property type="entry name" value="DUF2806"/>
    <property type="match status" value="1"/>
</dbReference>
<dbReference type="EMBL" id="JAVRHQ010000052">
    <property type="protein sequence ID" value="MDT0644954.1"/>
    <property type="molecule type" value="Genomic_DNA"/>
</dbReference>
<evidence type="ECO:0000313" key="1">
    <source>
        <dbReference type="EMBL" id="MDT0644954.1"/>
    </source>
</evidence>
<keyword evidence="2" id="KW-1185">Reference proteome</keyword>
<proteinExistence type="predicted"/>
<feature type="non-terminal residue" evidence="1">
    <location>
        <position position="1"/>
    </location>
</feature>
<dbReference type="InterPro" id="IPR021254">
    <property type="entry name" value="DUF2806"/>
</dbReference>
<gene>
    <name evidence="1" type="ORF">RM553_19130</name>
</gene>
<name>A0ABU3CF54_9FLAO</name>